<comment type="subcellular location">
    <subcellularLocation>
        <location evidence="2 8">Cytoplasm</location>
    </subcellularLocation>
    <subcellularLocation>
        <location evidence="1">Nucleus</location>
    </subcellularLocation>
</comment>
<feature type="coiled-coil region" evidence="9">
    <location>
        <begin position="738"/>
        <end position="771"/>
    </location>
</feature>
<feature type="repeat" description="MVP" evidence="8">
    <location>
        <begin position="117"/>
        <end position="168"/>
    </location>
</feature>
<evidence type="ECO:0000256" key="9">
    <source>
        <dbReference type="SAM" id="Coils"/>
    </source>
</evidence>
<evidence type="ECO:0000313" key="15">
    <source>
        <dbReference type="EMBL" id="CAH3157958.1"/>
    </source>
</evidence>
<comment type="caution">
    <text evidence="15">The sequence shown here is derived from an EMBL/GenBank/DDBJ whole genome shotgun (WGS) entry which is preliminary data.</text>
</comment>
<evidence type="ECO:0000259" key="11">
    <source>
        <dbReference type="Pfam" id="PF11978"/>
    </source>
</evidence>
<dbReference type="Gene3D" id="2.30.30.550">
    <property type="entry name" value="Major Vault Protein repeat"/>
    <property type="match status" value="4"/>
</dbReference>
<evidence type="ECO:0000259" key="13">
    <source>
        <dbReference type="Pfam" id="PF17795"/>
    </source>
</evidence>
<dbReference type="FunFam" id="3.30.479.30:FF:000010">
    <property type="entry name" value="major vault protein-like"/>
    <property type="match status" value="1"/>
</dbReference>
<dbReference type="InterPro" id="IPR040989">
    <property type="entry name" value="Vault_3"/>
</dbReference>
<reference evidence="15 16" key="1">
    <citation type="submission" date="2022-05" db="EMBL/GenBank/DDBJ databases">
        <authorList>
            <consortium name="Genoscope - CEA"/>
            <person name="William W."/>
        </authorList>
    </citation>
    <scope>NUCLEOTIDE SEQUENCE [LARGE SCALE GENOMIC DNA]</scope>
</reference>
<keyword evidence="6" id="KW-0539">Nucleus</keyword>
<feature type="domain" description="Major vault protein repeat" evidence="10">
    <location>
        <begin position="218"/>
        <end position="260"/>
    </location>
</feature>
<dbReference type="Gene3D" id="2.30.30.560">
    <property type="match status" value="2"/>
</dbReference>
<dbReference type="InterPro" id="IPR043179">
    <property type="entry name" value="Vault_2_sf"/>
</dbReference>
<dbReference type="Gene3D" id="2.30.30.620">
    <property type="match status" value="1"/>
</dbReference>
<feature type="domain" description="Major vault protein repeat" evidence="12">
    <location>
        <begin position="48"/>
        <end position="98"/>
    </location>
</feature>
<dbReference type="PANTHER" id="PTHR14165">
    <property type="entry name" value="MAJOR VAULT PROTEIN"/>
    <property type="match status" value="1"/>
</dbReference>
<accession>A0AAU9XT60</accession>
<feature type="repeat" description="MVP" evidence="8">
    <location>
        <begin position="222"/>
        <end position="276"/>
    </location>
</feature>
<evidence type="ECO:0000256" key="4">
    <source>
        <dbReference type="ARBA" id="ARBA00022490"/>
    </source>
</evidence>
<dbReference type="Pfam" id="PF17794">
    <property type="entry name" value="Vault_2"/>
    <property type="match status" value="2"/>
</dbReference>
<feature type="domain" description="Major vault protein repeat" evidence="13">
    <location>
        <begin position="463"/>
        <end position="524"/>
    </location>
</feature>
<keyword evidence="16" id="KW-1185">Reference proteome</keyword>
<dbReference type="GO" id="GO:0005634">
    <property type="term" value="C:nucleus"/>
    <property type="evidence" value="ECO:0007669"/>
    <property type="project" value="UniProtKB-SubCell"/>
</dbReference>
<feature type="domain" description="Major vault protein shoulder" evidence="11">
    <location>
        <begin position="525"/>
        <end position="642"/>
    </location>
</feature>
<evidence type="ECO:0000256" key="2">
    <source>
        <dbReference type="ARBA" id="ARBA00004496"/>
    </source>
</evidence>
<dbReference type="InterPro" id="IPR041136">
    <property type="entry name" value="Vault_4"/>
</dbReference>
<dbReference type="AlphaFoldDB" id="A0AAU9XT60"/>
<dbReference type="FunFam" id="2.30.30.570:FF:000001">
    <property type="entry name" value="major vault protein-like"/>
    <property type="match status" value="1"/>
</dbReference>
<sequence length="850" mass="94564">MSNIVRIQPMQYIHLLDLNTNVTVLEVGPKSLILQDNHQLVAGPLPFVVIPPGHYCVIQNPVKQPCEPGKQCDLNHGHREMRFFKEPFPLYPGEAIEGARQMSGGKSGIKALPVIGPNEGLHLKAIVDHIDGEEERKAGDMWQLEGPLTYRPTPYAKIEKRVRPCIIKHGEALRLKASQGLVDKTGKNRVTSEQWLIRDLGAYLPGAYEEVVGVEKAHTLTETIALHMRAKQTCIDALGKKRNAGEEWLVTSEDTEMYIPEVFEEVVAEVTQTVLSRKEYCIVMDPVDSKGRNQLGKKELRKGVASFFLHPGEDLDGGILNSYILEADEALVLSAVDHFDEEYAKKKYHRSPGDRWMIFGPVEYIPPIEVAVKARRKAVPLCENEGIYVRDTQSGAVRAVMGPQAYLLGAYEELWEKDLTDDVENILKNGGGIGSGDIRKMAYFESSINPSFTRAEGRDKTQVIVYRCPGYTAVQVYDYLRKTARVIFGPDLVVLGPHENFNVLSLSAGKPKKPNALKTICLMLGTDFITDIIEVETSDHARLKIRIAMNNFFEVERGNNESEQAIFSVPDYIGNACKSVASRIRGKVAQVAFDEFHRHSTSLIKKAVFGVEKDGTIKQRLRFDANQLVVTNVDIQSIEPVDLQMSESLSKSVQMAIEISTKSIERAAEHEAKRTEQMAKGLLERQKLTNEKEAENARVKLFELRAITAAVESSGQTKSEAQAQAERLLIEGESAIEVAKLKAEAAEVELLAELESQRMEKDGELEHQKRLNELDLQKAKELAEIETDKFAAMVEALSAKTIRKIARSGPESEAGLLKGLGIQNVLITDGKTPLNLYQSPSGFSQPAMMS</sequence>
<dbReference type="Gene3D" id="6.20.380.10">
    <property type="match status" value="1"/>
</dbReference>
<dbReference type="InterPro" id="IPR043023">
    <property type="entry name" value="MVP_rep_sf"/>
</dbReference>
<feature type="domain" description="Major vault protein repeat" evidence="14">
    <location>
        <begin position="378"/>
        <end position="430"/>
    </location>
</feature>
<dbReference type="InterPro" id="IPR002499">
    <property type="entry name" value="Vault_N"/>
</dbReference>
<dbReference type="FunFam" id="2.30.30.550:FF:000001">
    <property type="entry name" value="major vault protein-like"/>
    <property type="match status" value="2"/>
</dbReference>
<dbReference type="PROSITE" id="PS51224">
    <property type="entry name" value="MVP"/>
    <property type="match status" value="5"/>
</dbReference>
<evidence type="ECO:0000256" key="7">
    <source>
        <dbReference type="ARBA" id="ARBA00023274"/>
    </source>
</evidence>
<dbReference type="Pfam" id="PF17796">
    <property type="entry name" value="Vault_4"/>
    <property type="match status" value="1"/>
</dbReference>
<organism evidence="15 16">
    <name type="scientific">Pocillopora meandrina</name>
    <dbReference type="NCBI Taxonomy" id="46732"/>
    <lineage>
        <taxon>Eukaryota</taxon>
        <taxon>Metazoa</taxon>
        <taxon>Cnidaria</taxon>
        <taxon>Anthozoa</taxon>
        <taxon>Hexacorallia</taxon>
        <taxon>Scleractinia</taxon>
        <taxon>Astrocoeniina</taxon>
        <taxon>Pocilloporidae</taxon>
        <taxon>Pocillopora</taxon>
    </lineage>
</organism>
<dbReference type="FunFam" id="2.30.30.560:FF:000001">
    <property type="entry name" value="major vault protein-like"/>
    <property type="match status" value="1"/>
</dbReference>
<feature type="domain" description="Major vault protein repeat" evidence="10">
    <location>
        <begin position="166"/>
        <end position="206"/>
    </location>
</feature>
<evidence type="ECO:0000259" key="14">
    <source>
        <dbReference type="Pfam" id="PF17796"/>
    </source>
</evidence>
<dbReference type="InterPro" id="IPR036013">
    <property type="entry name" value="Band_7/SPFH_dom_sf"/>
</dbReference>
<feature type="domain" description="Major vault protein repeat" evidence="10">
    <location>
        <begin position="114"/>
        <end position="152"/>
    </location>
</feature>
<name>A0AAU9XT60_9CNID</name>
<dbReference type="Gene3D" id="3.30.479.30">
    <property type="entry name" value="Band 7 domain"/>
    <property type="match status" value="1"/>
</dbReference>
<feature type="repeat" description="MVP" evidence="8">
    <location>
        <begin position="278"/>
        <end position="326"/>
    </location>
</feature>
<evidence type="ECO:0000313" key="16">
    <source>
        <dbReference type="Proteomes" id="UP001159428"/>
    </source>
</evidence>
<dbReference type="InterPro" id="IPR039059">
    <property type="entry name" value="MVP"/>
</dbReference>
<evidence type="ECO:0000259" key="12">
    <source>
        <dbReference type="Pfam" id="PF17794"/>
    </source>
</evidence>
<keyword evidence="9" id="KW-0175">Coiled coil</keyword>
<feature type="repeat" description="MVP" evidence="8">
    <location>
        <begin position="169"/>
        <end position="221"/>
    </location>
</feature>
<dbReference type="FunFam" id="2.30.30.570:FF:000002">
    <property type="entry name" value="Major vault protein-alpha"/>
    <property type="match status" value="1"/>
</dbReference>
<dbReference type="Gene3D" id="6.10.250.720">
    <property type="match status" value="1"/>
</dbReference>
<dbReference type="InterPro" id="IPR041134">
    <property type="entry name" value="Vault_2"/>
</dbReference>
<evidence type="ECO:0000256" key="1">
    <source>
        <dbReference type="ARBA" id="ARBA00004123"/>
    </source>
</evidence>
<dbReference type="InterPro" id="IPR041139">
    <property type="entry name" value="MVP_rep_dom"/>
</dbReference>
<gene>
    <name evidence="15" type="ORF">PMEA_00030298</name>
</gene>
<evidence type="ECO:0000259" key="10">
    <source>
        <dbReference type="Pfam" id="PF01505"/>
    </source>
</evidence>
<evidence type="ECO:0000256" key="6">
    <source>
        <dbReference type="ARBA" id="ARBA00023242"/>
    </source>
</evidence>
<dbReference type="GO" id="GO:1990904">
    <property type="term" value="C:ribonucleoprotein complex"/>
    <property type="evidence" value="ECO:0007669"/>
    <property type="project" value="UniProtKB-UniRule"/>
</dbReference>
<dbReference type="Pfam" id="PF11978">
    <property type="entry name" value="MVP_shoulder"/>
    <property type="match status" value="1"/>
</dbReference>
<dbReference type="PANTHER" id="PTHR14165:SF16">
    <property type="entry name" value="MAJOR VAULT PROTEIN"/>
    <property type="match status" value="1"/>
</dbReference>
<proteinExistence type="predicted"/>
<feature type="domain" description="Major vault protein repeat" evidence="12">
    <location>
        <begin position="273"/>
        <end position="319"/>
    </location>
</feature>
<evidence type="ECO:0000256" key="8">
    <source>
        <dbReference type="PROSITE-ProRule" id="PRU00571"/>
    </source>
</evidence>
<dbReference type="Proteomes" id="UP001159428">
    <property type="component" value="Unassembled WGS sequence"/>
</dbReference>
<keyword evidence="4 8" id="KW-0963">Cytoplasm</keyword>
<dbReference type="InterPro" id="IPR021870">
    <property type="entry name" value="MVP_shoulder"/>
</dbReference>
<dbReference type="GO" id="GO:0005737">
    <property type="term" value="C:cytoplasm"/>
    <property type="evidence" value="ECO:0007669"/>
    <property type="project" value="UniProtKB-SubCell"/>
</dbReference>
<dbReference type="Pfam" id="PF17795">
    <property type="entry name" value="Vault_3"/>
    <property type="match status" value="1"/>
</dbReference>
<evidence type="ECO:0000256" key="5">
    <source>
        <dbReference type="ARBA" id="ARBA00022737"/>
    </source>
</evidence>
<dbReference type="EMBL" id="CALNXJ010000066">
    <property type="protein sequence ID" value="CAH3157958.1"/>
    <property type="molecule type" value="Genomic_DNA"/>
</dbReference>
<feature type="domain" description="Major vault protein repeat" evidence="10">
    <location>
        <begin position="323"/>
        <end position="367"/>
    </location>
</feature>
<protein>
    <recommendedName>
        <fullName evidence="3">Major vault protein</fullName>
    </recommendedName>
</protein>
<keyword evidence="7 8" id="KW-0687">Ribonucleoprotein</keyword>
<feature type="repeat" description="MVP" evidence="8">
    <location>
        <begin position="327"/>
        <end position="382"/>
    </location>
</feature>
<dbReference type="Gene3D" id="2.30.30.570">
    <property type="match status" value="2"/>
</dbReference>
<dbReference type="Pfam" id="PF01505">
    <property type="entry name" value="Vault"/>
    <property type="match status" value="4"/>
</dbReference>
<evidence type="ECO:0000256" key="3">
    <source>
        <dbReference type="ARBA" id="ARBA00018296"/>
    </source>
</evidence>
<dbReference type="CDD" id="cd08825">
    <property type="entry name" value="MVP_shoulder"/>
    <property type="match status" value="1"/>
</dbReference>
<keyword evidence="5" id="KW-0677">Repeat</keyword>